<keyword evidence="13" id="KW-1185">Reference proteome</keyword>
<dbReference type="SUPFAM" id="SSF54211">
    <property type="entry name" value="Ribosomal protein S5 domain 2-like"/>
    <property type="match status" value="1"/>
</dbReference>
<comment type="subcellular location">
    <subcellularLocation>
        <location evidence="1">Cytoplasm</location>
    </subcellularLocation>
    <subcellularLocation>
        <location evidence="2">Nucleus</location>
        <location evidence="2">Nucleolus</location>
    </subcellularLocation>
</comment>
<evidence type="ECO:0000256" key="7">
    <source>
        <dbReference type="ARBA" id="ARBA00022884"/>
    </source>
</evidence>
<feature type="region of interest" description="Disordered" evidence="10">
    <location>
        <begin position="41"/>
        <end position="77"/>
    </location>
</feature>
<keyword evidence="8" id="KW-0539">Nucleus</keyword>
<evidence type="ECO:0000256" key="8">
    <source>
        <dbReference type="ARBA" id="ARBA00023242"/>
    </source>
</evidence>
<dbReference type="PANTHER" id="PTHR11097">
    <property type="entry name" value="EXOSOME COMPLEX EXONUCLEASE RIBOSOMAL RNA PROCESSING PROTEIN"/>
    <property type="match status" value="1"/>
</dbReference>
<evidence type="ECO:0000256" key="4">
    <source>
        <dbReference type="ARBA" id="ARBA00022490"/>
    </source>
</evidence>
<feature type="region of interest" description="Disordered" evidence="10">
    <location>
        <begin position="109"/>
        <end position="154"/>
    </location>
</feature>
<keyword evidence="12" id="KW-0687">Ribonucleoprotein</keyword>
<evidence type="ECO:0000256" key="3">
    <source>
        <dbReference type="ARBA" id="ARBA00006678"/>
    </source>
</evidence>
<feature type="compositionally biased region" description="Low complexity" evidence="10">
    <location>
        <begin position="1"/>
        <end position="10"/>
    </location>
</feature>
<evidence type="ECO:0000313" key="13">
    <source>
        <dbReference type="Proteomes" id="UP000774617"/>
    </source>
</evidence>
<feature type="compositionally biased region" description="Low complexity" evidence="10">
    <location>
        <begin position="45"/>
        <end position="59"/>
    </location>
</feature>
<dbReference type="InterPro" id="IPR050590">
    <property type="entry name" value="Exosome_comp_Rrp42_subfam"/>
</dbReference>
<keyword evidence="5" id="KW-0698">rRNA processing</keyword>
<dbReference type="Pfam" id="PF01138">
    <property type="entry name" value="RNase_PH"/>
    <property type="match status" value="1"/>
</dbReference>
<evidence type="ECO:0000256" key="10">
    <source>
        <dbReference type="SAM" id="MobiDB-lite"/>
    </source>
</evidence>
<accession>A0ABQ8GUU9</accession>
<keyword evidence="7" id="KW-0694">RNA-binding</keyword>
<dbReference type="PANTHER" id="PTHR11097:SF9">
    <property type="entry name" value="EXOSOME COMPLEX COMPONENT RRP43"/>
    <property type="match status" value="1"/>
</dbReference>
<feature type="compositionally biased region" description="Acidic residues" evidence="10">
    <location>
        <begin position="129"/>
        <end position="154"/>
    </location>
</feature>
<evidence type="ECO:0000259" key="11">
    <source>
        <dbReference type="Pfam" id="PF01138"/>
    </source>
</evidence>
<name>A0ABQ8GUU9_9PEZI</name>
<keyword evidence="12" id="KW-0689">Ribosomal protein</keyword>
<evidence type="ECO:0000256" key="2">
    <source>
        <dbReference type="ARBA" id="ARBA00004604"/>
    </source>
</evidence>
<keyword evidence="4" id="KW-0963">Cytoplasm</keyword>
<comment type="similarity">
    <text evidence="3">Belongs to the RNase PH family.</text>
</comment>
<dbReference type="InterPro" id="IPR027408">
    <property type="entry name" value="PNPase/RNase_PH_dom_sf"/>
</dbReference>
<dbReference type="GO" id="GO:0005840">
    <property type="term" value="C:ribosome"/>
    <property type="evidence" value="ECO:0007669"/>
    <property type="project" value="UniProtKB-KW"/>
</dbReference>
<dbReference type="EMBL" id="JAGTJR010000001">
    <property type="protein sequence ID" value="KAH7065041.1"/>
    <property type="molecule type" value="Genomic_DNA"/>
</dbReference>
<evidence type="ECO:0000313" key="12">
    <source>
        <dbReference type="EMBL" id="KAH7065041.1"/>
    </source>
</evidence>
<comment type="caution">
    <text evidence="12">The sequence shown here is derived from an EMBL/GenBank/DDBJ whole genome shotgun (WGS) entry which is preliminary data.</text>
</comment>
<reference evidence="12 13" key="1">
    <citation type="journal article" date="2021" name="Nat. Commun.">
        <title>Genetic determinants of endophytism in the Arabidopsis root mycobiome.</title>
        <authorList>
            <person name="Mesny F."/>
            <person name="Miyauchi S."/>
            <person name="Thiergart T."/>
            <person name="Pickel B."/>
            <person name="Atanasova L."/>
            <person name="Karlsson M."/>
            <person name="Huettel B."/>
            <person name="Barry K.W."/>
            <person name="Haridas S."/>
            <person name="Chen C."/>
            <person name="Bauer D."/>
            <person name="Andreopoulos W."/>
            <person name="Pangilinan J."/>
            <person name="LaButti K."/>
            <person name="Riley R."/>
            <person name="Lipzen A."/>
            <person name="Clum A."/>
            <person name="Drula E."/>
            <person name="Henrissat B."/>
            <person name="Kohler A."/>
            <person name="Grigoriev I.V."/>
            <person name="Martin F.M."/>
            <person name="Hacquard S."/>
        </authorList>
    </citation>
    <scope>NUCLEOTIDE SEQUENCE [LARGE SCALE GENOMIC DNA]</scope>
    <source>
        <strain evidence="12 13">MPI-SDFR-AT-0080</strain>
    </source>
</reference>
<feature type="region of interest" description="Disordered" evidence="10">
    <location>
        <begin position="1"/>
        <end position="22"/>
    </location>
</feature>
<dbReference type="Gene3D" id="3.30.230.70">
    <property type="entry name" value="GHMP Kinase, N-terminal domain"/>
    <property type="match status" value="1"/>
</dbReference>
<protein>
    <recommendedName>
        <fullName evidence="9">Ribosomal RNA-processing protein 43</fullName>
    </recommendedName>
</protein>
<evidence type="ECO:0000256" key="9">
    <source>
        <dbReference type="ARBA" id="ARBA00030617"/>
    </source>
</evidence>
<dbReference type="InterPro" id="IPR001247">
    <property type="entry name" value="ExoRNase_PH_dom1"/>
</dbReference>
<evidence type="ECO:0000256" key="1">
    <source>
        <dbReference type="ARBA" id="ARBA00004496"/>
    </source>
</evidence>
<dbReference type="Proteomes" id="UP000774617">
    <property type="component" value="Unassembled WGS sequence"/>
</dbReference>
<dbReference type="SUPFAM" id="SSF55666">
    <property type="entry name" value="Ribonuclease PH domain 2-like"/>
    <property type="match status" value="1"/>
</dbReference>
<dbReference type="InterPro" id="IPR036345">
    <property type="entry name" value="ExoRNase_PH_dom2_sf"/>
</dbReference>
<organism evidence="12 13">
    <name type="scientific">Macrophomina phaseolina</name>
    <dbReference type="NCBI Taxonomy" id="35725"/>
    <lineage>
        <taxon>Eukaryota</taxon>
        <taxon>Fungi</taxon>
        <taxon>Dikarya</taxon>
        <taxon>Ascomycota</taxon>
        <taxon>Pezizomycotina</taxon>
        <taxon>Dothideomycetes</taxon>
        <taxon>Dothideomycetes incertae sedis</taxon>
        <taxon>Botryosphaeriales</taxon>
        <taxon>Botryosphaeriaceae</taxon>
        <taxon>Macrophomina</taxon>
    </lineage>
</organism>
<feature type="domain" description="Exoribonuclease phosphorolytic" evidence="11">
    <location>
        <begin position="149"/>
        <end position="263"/>
    </location>
</feature>
<sequence length="390" mass="41268">MTIETAAPSGSGSGGGAPQLSFPRDIFAALSPAPFLLAHLDDNQTSTSTTSTKNTSTATRPNGRAPTEARTPTINASSLSHCNGSAVVRLGDTAVVAGVRAELLRYADVPNPPRYEDFPGGDMIRGGEDGGDDDDNDEEEEEEEQAGEAWDDRDELERLGLLVPNVELATGATPNVMPGAPPGAEAQGLTARLVSALAASRVVRGRDLRVVGEVVAEEGEAKRREVKAYWTLYVDVLFISLDGNAWDAAWGAVVAALRDTLLPKAWWDIDLGAVVCSEKVEEARALRLRGAPVAVSCAVFEPGKGRGKGGQDEEQERAWVLADPDAFEEQNCQEVVSVLLDVVNGKSVLYGIEKSGGGVVGRDVLHGVVKLAEERWKAWDQASAEAGIKG</sequence>
<proteinExistence type="inferred from homology"/>
<keyword evidence="6" id="KW-0271">Exosome</keyword>
<evidence type="ECO:0000256" key="6">
    <source>
        <dbReference type="ARBA" id="ARBA00022835"/>
    </source>
</evidence>
<gene>
    <name evidence="12" type="ORF">B0J12DRAFT_588708</name>
</gene>
<evidence type="ECO:0000256" key="5">
    <source>
        <dbReference type="ARBA" id="ARBA00022552"/>
    </source>
</evidence>
<dbReference type="InterPro" id="IPR020568">
    <property type="entry name" value="Ribosomal_Su5_D2-typ_SF"/>
</dbReference>